<comment type="cofactor">
    <cofactor evidence="5">
        <name>Mg(2+)</name>
        <dbReference type="ChEBI" id="CHEBI:18420"/>
    </cofactor>
    <text evidence="5">Binds 2 magnesium ions per monomer.</text>
</comment>
<dbReference type="InterPro" id="IPR005940">
    <property type="entry name" value="Anthranilate_Pribosyl_Tfrase"/>
</dbReference>
<feature type="binding site" evidence="5">
    <location>
        <position position="223"/>
    </location>
    <ligand>
        <name>Mg(2+)</name>
        <dbReference type="ChEBI" id="CHEBI:18420"/>
        <label>2</label>
    </ligand>
</feature>
<feature type="binding site" evidence="5">
    <location>
        <position position="85"/>
    </location>
    <ligand>
        <name>5-phospho-alpha-D-ribose 1-diphosphate</name>
        <dbReference type="ChEBI" id="CHEBI:58017"/>
    </ligand>
</feature>
<keyword evidence="5" id="KW-0460">Magnesium</keyword>
<accession>A0ABN3NFK6</accession>
<comment type="caution">
    <text evidence="8">The sequence shown here is derived from an EMBL/GenBank/DDBJ whole genome shotgun (WGS) entry which is preliminary data.</text>
</comment>
<comment type="similarity">
    <text evidence="5">Belongs to the anthranilate phosphoribosyltransferase family.</text>
</comment>
<feature type="binding site" evidence="5">
    <location>
        <begin position="80"/>
        <end position="81"/>
    </location>
    <ligand>
        <name>5-phospho-alpha-D-ribose 1-diphosphate</name>
        <dbReference type="ChEBI" id="CHEBI:58017"/>
    </ligand>
</feature>
<evidence type="ECO:0000313" key="8">
    <source>
        <dbReference type="EMBL" id="GAA2520136.1"/>
    </source>
</evidence>
<dbReference type="SUPFAM" id="SSF47648">
    <property type="entry name" value="Nucleoside phosphorylase/phosphoribosyltransferase N-terminal domain"/>
    <property type="match status" value="1"/>
</dbReference>
<dbReference type="GO" id="GO:0016757">
    <property type="term" value="F:glycosyltransferase activity"/>
    <property type="evidence" value="ECO:0007669"/>
    <property type="project" value="UniProtKB-KW"/>
</dbReference>
<evidence type="ECO:0000259" key="6">
    <source>
        <dbReference type="Pfam" id="PF00591"/>
    </source>
</evidence>
<dbReference type="EC" id="2.4.2.18" evidence="5"/>
<dbReference type="NCBIfam" id="TIGR01245">
    <property type="entry name" value="trpD"/>
    <property type="match status" value="1"/>
</dbReference>
<feature type="binding site" evidence="5">
    <location>
        <begin position="105"/>
        <end position="113"/>
    </location>
    <ligand>
        <name>5-phospho-alpha-D-ribose 1-diphosphate</name>
        <dbReference type="ChEBI" id="CHEBI:58017"/>
    </ligand>
</feature>
<proteinExistence type="inferred from homology"/>
<keyword evidence="3 5" id="KW-0822">Tryptophan biosynthesis</keyword>
<comment type="subunit">
    <text evidence="5">Homodimer.</text>
</comment>
<evidence type="ECO:0000256" key="3">
    <source>
        <dbReference type="ARBA" id="ARBA00022822"/>
    </source>
</evidence>
<keyword evidence="9" id="KW-1185">Reference proteome</keyword>
<dbReference type="Pfam" id="PF00591">
    <property type="entry name" value="Glycos_transf_3"/>
    <property type="match status" value="1"/>
</dbReference>
<protein>
    <recommendedName>
        <fullName evidence="5">Anthranilate phosphoribosyltransferase</fullName>
        <ecNumber evidence="5">2.4.2.18</ecNumber>
    </recommendedName>
</protein>
<keyword evidence="2 5" id="KW-0808">Transferase</keyword>
<keyword evidence="4 5" id="KW-0057">Aromatic amino acid biosynthesis</keyword>
<dbReference type="EMBL" id="BAAATM010000003">
    <property type="protein sequence ID" value="GAA2520136.1"/>
    <property type="molecule type" value="Genomic_DNA"/>
</dbReference>
<dbReference type="SUPFAM" id="SSF52418">
    <property type="entry name" value="Nucleoside phosphorylase/phosphoribosyltransferase catalytic domain"/>
    <property type="match status" value="1"/>
</dbReference>
<dbReference type="InterPro" id="IPR036320">
    <property type="entry name" value="Glycosyl_Trfase_fam3_N_dom_sf"/>
</dbReference>
<organism evidence="8 9">
    <name type="scientific">Streptomyces levis</name>
    <dbReference type="NCBI Taxonomy" id="285566"/>
    <lineage>
        <taxon>Bacteria</taxon>
        <taxon>Bacillati</taxon>
        <taxon>Actinomycetota</taxon>
        <taxon>Actinomycetes</taxon>
        <taxon>Kitasatosporales</taxon>
        <taxon>Streptomycetaceae</taxon>
        <taxon>Streptomyces</taxon>
    </lineage>
</organism>
<feature type="domain" description="Glycosyl transferase family 3 N-terminal" evidence="7">
    <location>
        <begin position="9"/>
        <end position="62"/>
    </location>
</feature>
<feature type="binding site" evidence="5">
    <location>
        <position position="163"/>
    </location>
    <ligand>
        <name>anthranilate</name>
        <dbReference type="ChEBI" id="CHEBI:16567"/>
        <label>2</label>
    </ligand>
</feature>
<gene>
    <name evidence="8" type="primary">trpD_1</name>
    <name evidence="5" type="synonym">trpD</name>
    <name evidence="8" type="ORF">GCM10010423_10730</name>
</gene>
<keyword evidence="5" id="KW-0479">Metal-binding</keyword>
<dbReference type="InterPro" id="IPR000312">
    <property type="entry name" value="Glycosyl_Trfase_fam3"/>
</dbReference>
<sequence>MIDVLRSVARRRLTEDEAAAAMRVIMRGEATPAQIAGFALAVTVRGESVDDLTGLARAALEFTTPLPVDGDVLDTCGTGGDGLNTFNISTAAAVVAAACGVRVAKHGNRSASSNCGSADVLEELGVRIDLGPDEAAACLSAAGITFLFAPVFHPAFRHTAAPRRELGARTVFNLLGPLLNPSGARLRILGVPAPHLVEPMTEVLHRLGVTRALVFHSEDGMDELSTTSPAHLVELRDGQRTAHRFDPAGLGLRPARPHDLAGGDRAVNAAIIRRVLAGEPGPARDVVLLNAAAALRVAGAAGTWHEGLRQAAHAVDTGAADTLLAHWARVSHTPTAALEMPV</sequence>
<dbReference type="PANTHER" id="PTHR43285">
    <property type="entry name" value="ANTHRANILATE PHOSPHORIBOSYLTRANSFERASE"/>
    <property type="match status" value="1"/>
</dbReference>
<evidence type="ECO:0000259" key="7">
    <source>
        <dbReference type="Pfam" id="PF02885"/>
    </source>
</evidence>
<feature type="binding site" evidence="5">
    <location>
        <position position="222"/>
    </location>
    <ligand>
        <name>Mg(2+)</name>
        <dbReference type="ChEBI" id="CHEBI:18420"/>
        <label>2</label>
    </ligand>
</feature>
<evidence type="ECO:0000256" key="2">
    <source>
        <dbReference type="ARBA" id="ARBA00022679"/>
    </source>
</evidence>
<dbReference type="PANTHER" id="PTHR43285:SF2">
    <property type="entry name" value="ANTHRANILATE PHOSPHORIBOSYLTRANSFERASE"/>
    <property type="match status" value="1"/>
</dbReference>
<feature type="binding site" evidence="5">
    <location>
        <position position="108"/>
    </location>
    <ligand>
        <name>anthranilate</name>
        <dbReference type="ChEBI" id="CHEBI:16567"/>
        <label>1</label>
    </ligand>
</feature>
<evidence type="ECO:0000313" key="9">
    <source>
        <dbReference type="Proteomes" id="UP001501095"/>
    </source>
</evidence>
<dbReference type="Proteomes" id="UP001501095">
    <property type="component" value="Unassembled WGS sequence"/>
</dbReference>
<comment type="function">
    <text evidence="5">Catalyzes the transfer of the phosphoribosyl group of 5-phosphorylribose-1-pyrophosphate (PRPP) to anthranilate to yield N-(5'-phosphoribosyl)-anthranilate (PRA).</text>
</comment>
<keyword evidence="5" id="KW-0028">Amino-acid biosynthesis</keyword>
<reference evidence="8 9" key="1">
    <citation type="journal article" date="2019" name="Int. J. Syst. Evol. Microbiol.">
        <title>The Global Catalogue of Microorganisms (GCM) 10K type strain sequencing project: providing services to taxonomists for standard genome sequencing and annotation.</title>
        <authorList>
            <consortium name="The Broad Institute Genomics Platform"/>
            <consortium name="The Broad Institute Genome Sequencing Center for Infectious Disease"/>
            <person name="Wu L."/>
            <person name="Ma J."/>
        </authorList>
    </citation>
    <scope>NUCLEOTIDE SEQUENCE [LARGE SCALE GENOMIC DNA]</scope>
    <source>
        <strain evidence="8 9">JCM 6924</strain>
    </source>
</reference>
<comment type="pathway">
    <text evidence="5">Amino-acid biosynthesis; L-tryptophan biosynthesis; L-tryptophan from chorismate: step 2/5.</text>
</comment>
<feature type="binding site" evidence="5">
    <location>
        <position position="223"/>
    </location>
    <ligand>
        <name>Mg(2+)</name>
        <dbReference type="ChEBI" id="CHEBI:18420"/>
        <label>1</label>
    </ligand>
</feature>
<feature type="binding site" evidence="5">
    <location>
        <position position="77"/>
    </location>
    <ligand>
        <name>5-phospho-alpha-D-ribose 1-diphosphate</name>
        <dbReference type="ChEBI" id="CHEBI:58017"/>
    </ligand>
</feature>
<feature type="binding site" evidence="5">
    <location>
        <position position="77"/>
    </location>
    <ligand>
        <name>anthranilate</name>
        <dbReference type="ChEBI" id="CHEBI:16567"/>
        <label>1</label>
    </ligand>
</feature>
<dbReference type="RefSeq" id="WP_344534604.1">
    <property type="nucleotide sequence ID" value="NZ_BAAATM010000003.1"/>
</dbReference>
<feature type="binding site" evidence="5">
    <location>
        <position position="117"/>
    </location>
    <ligand>
        <name>5-phospho-alpha-D-ribose 1-diphosphate</name>
        <dbReference type="ChEBI" id="CHEBI:58017"/>
    </ligand>
</feature>
<dbReference type="InterPro" id="IPR035902">
    <property type="entry name" value="Nuc_phospho_transferase"/>
</dbReference>
<dbReference type="Pfam" id="PF02885">
    <property type="entry name" value="Glycos_trans_3N"/>
    <property type="match status" value="1"/>
</dbReference>
<keyword evidence="1 5" id="KW-0328">Glycosyltransferase</keyword>
<dbReference type="InterPro" id="IPR017459">
    <property type="entry name" value="Glycosyl_Trfase_fam3_N_dom"/>
</dbReference>
<feature type="domain" description="Glycosyl transferase family 3" evidence="6">
    <location>
        <begin position="70"/>
        <end position="320"/>
    </location>
</feature>
<comment type="catalytic activity">
    <reaction evidence="5">
        <text>N-(5-phospho-beta-D-ribosyl)anthranilate + diphosphate = 5-phospho-alpha-D-ribose 1-diphosphate + anthranilate</text>
        <dbReference type="Rhea" id="RHEA:11768"/>
        <dbReference type="ChEBI" id="CHEBI:16567"/>
        <dbReference type="ChEBI" id="CHEBI:18277"/>
        <dbReference type="ChEBI" id="CHEBI:33019"/>
        <dbReference type="ChEBI" id="CHEBI:58017"/>
        <dbReference type="EC" id="2.4.2.18"/>
    </reaction>
</comment>
<evidence type="ECO:0000256" key="1">
    <source>
        <dbReference type="ARBA" id="ARBA00022676"/>
    </source>
</evidence>
<evidence type="ECO:0000256" key="4">
    <source>
        <dbReference type="ARBA" id="ARBA00023141"/>
    </source>
</evidence>
<evidence type="ECO:0000256" key="5">
    <source>
        <dbReference type="HAMAP-Rule" id="MF_00211"/>
    </source>
</evidence>
<dbReference type="Gene3D" id="3.40.1030.10">
    <property type="entry name" value="Nucleoside phosphorylase/phosphoribosyltransferase catalytic domain"/>
    <property type="match status" value="1"/>
</dbReference>
<dbReference type="Gene3D" id="1.20.970.10">
    <property type="entry name" value="Transferase, Pyrimidine Nucleoside Phosphorylase, Chain C"/>
    <property type="match status" value="1"/>
</dbReference>
<dbReference type="HAMAP" id="MF_00211">
    <property type="entry name" value="TrpD"/>
    <property type="match status" value="1"/>
</dbReference>
<comment type="caution">
    <text evidence="5">Lacks conserved residue(s) required for the propagation of feature annotation.</text>
</comment>
<feature type="binding site" evidence="5">
    <location>
        <begin position="87"/>
        <end position="90"/>
    </location>
    <ligand>
        <name>5-phospho-alpha-D-ribose 1-diphosphate</name>
        <dbReference type="ChEBI" id="CHEBI:58017"/>
    </ligand>
</feature>
<name>A0ABN3NFK6_9ACTN</name>
<feature type="binding site" evidence="5">
    <location>
        <position position="89"/>
    </location>
    <ligand>
        <name>Mg(2+)</name>
        <dbReference type="ChEBI" id="CHEBI:18420"/>
        <label>1</label>
    </ligand>
</feature>